<gene>
    <name evidence="1" type="ORF">BT96DRAFT_1054381</name>
</gene>
<sequence length="183" mass="20534">MHPTYTSVLYKPALNKDISAIDTKECHGMTNATKANLPLSTTSDLHKWDAEFMLTITDFVGAQNFQYSMSNIDFKFFIKSTWKMVYPFLKELKDNPTIATLVHNQICTYQSKSGKKAMSVVAQRPNTHLRMILKNAQHGLQFSFMRTTGLMTHLDTLMFKAKLKSGFPAGALVLAEATRACSG</sequence>
<organism evidence="1 2">
    <name type="scientific">Gymnopus androsaceus JB14</name>
    <dbReference type="NCBI Taxonomy" id="1447944"/>
    <lineage>
        <taxon>Eukaryota</taxon>
        <taxon>Fungi</taxon>
        <taxon>Dikarya</taxon>
        <taxon>Basidiomycota</taxon>
        <taxon>Agaricomycotina</taxon>
        <taxon>Agaricomycetes</taxon>
        <taxon>Agaricomycetidae</taxon>
        <taxon>Agaricales</taxon>
        <taxon>Marasmiineae</taxon>
        <taxon>Omphalotaceae</taxon>
        <taxon>Gymnopus</taxon>
    </lineage>
</organism>
<reference evidence="1" key="1">
    <citation type="journal article" date="2019" name="Environ. Microbiol.">
        <title>Fungal ecological strategies reflected in gene transcription - a case study of two litter decomposers.</title>
        <authorList>
            <person name="Barbi F."/>
            <person name="Kohler A."/>
            <person name="Barry K."/>
            <person name="Baskaran P."/>
            <person name="Daum C."/>
            <person name="Fauchery L."/>
            <person name="Ihrmark K."/>
            <person name="Kuo A."/>
            <person name="LaButti K."/>
            <person name="Lipzen A."/>
            <person name="Morin E."/>
            <person name="Grigoriev I.V."/>
            <person name="Henrissat B."/>
            <person name="Lindahl B."/>
            <person name="Martin F."/>
        </authorList>
    </citation>
    <scope>NUCLEOTIDE SEQUENCE</scope>
    <source>
        <strain evidence="1">JB14</strain>
    </source>
</reference>
<dbReference type="EMBL" id="ML769384">
    <property type="protein sequence ID" value="KAE9411100.1"/>
    <property type="molecule type" value="Genomic_DNA"/>
</dbReference>
<accession>A0A6A4IMR5</accession>
<proteinExistence type="predicted"/>
<dbReference type="OrthoDB" id="3033509at2759"/>
<dbReference type="Proteomes" id="UP000799118">
    <property type="component" value="Unassembled WGS sequence"/>
</dbReference>
<evidence type="ECO:0000313" key="2">
    <source>
        <dbReference type="Proteomes" id="UP000799118"/>
    </source>
</evidence>
<name>A0A6A4IMR5_9AGAR</name>
<dbReference type="AlphaFoldDB" id="A0A6A4IMR5"/>
<evidence type="ECO:0000313" key="1">
    <source>
        <dbReference type="EMBL" id="KAE9411100.1"/>
    </source>
</evidence>
<protein>
    <submittedName>
        <fullName evidence="1">Uncharacterized protein</fullName>
    </submittedName>
</protein>
<keyword evidence="2" id="KW-1185">Reference proteome</keyword>